<feature type="non-terminal residue" evidence="1">
    <location>
        <position position="1"/>
    </location>
</feature>
<evidence type="ECO:0000313" key="1">
    <source>
        <dbReference type="EMBL" id="MED6200619.1"/>
    </source>
</evidence>
<keyword evidence="2" id="KW-1185">Reference proteome</keyword>
<protein>
    <submittedName>
        <fullName evidence="1">Uncharacterized protein</fullName>
    </submittedName>
</protein>
<gene>
    <name evidence="1" type="ORF">PIB30_087002</name>
</gene>
<proteinExistence type="predicted"/>
<evidence type="ECO:0000313" key="2">
    <source>
        <dbReference type="Proteomes" id="UP001341840"/>
    </source>
</evidence>
<dbReference type="Proteomes" id="UP001341840">
    <property type="component" value="Unassembled WGS sequence"/>
</dbReference>
<name>A0ABU6XSN7_9FABA</name>
<dbReference type="EMBL" id="JASCZI010212962">
    <property type="protein sequence ID" value="MED6200619.1"/>
    <property type="molecule type" value="Genomic_DNA"/>
</dbReference>
<accession>A0ABU6XSN7</accession>
<comment type="caution">
    <text evidence="1">The sequence shown here is derived from an EMBL/GenBank/DDBJ whole genome shotgun (WGS) entry which is preliminary data.</text>
</comment>
<sequence>HELMRRLASRTRRLLEINPSMVSQLSTIMVSTKVARTALVSTLRTPGTLSCKAQPYSLTMEQ</sequence>
<organism evidence="1 2">
    <name type="scientific">Stylosanthes scabra</name>
    <dbReference type="NCBI Taxonomy" id="79078"/>
    <lineage>
        <taxon>Eukaryota</taxon>
        <taxon>Viridiplantae</taxon>
        <taxon>Streptophyta</taxon>
        <taxon>Embryophyta</taxon>
        <taxon>Tracheophyta</taxon>
        <taxon>Spermatophyta</taxon>
        <taxon>Magnoliopsida</taxon>
        <taxon>eudicotyledons</taxon>
        <taxon>Gunneridae</taxon>
        <taxon>Pentapetalae</taxon>
        <taxon>rosids</taxon>
        <taxon>fabids</taxon>
        <taxon>Fabales</taxon>
        <taxon>Fabaceae</taxon>
        <taxon>Papilionoideae</taxon>
        <taxon>50 kb inversion clade</taxon>
        <taxon>dalbergioids sensu lato</taxon>
        <taxon>Dalbergieae</taxon>
        <taxon>Pterocarpus clade</taxon>
        <taxon>Stylosanthes</taxon>
    </lineage>
</organism>
<reference evidence="1 2" key="1">
    <citation type="journal article" date="2023" name="Plants (Basel)">
        <title>Bridging the Gap: Combining Genomics and Transcriptomics Approaches to Understand Stylosanthes scabra, an Orphan Legume from the Brazilian Caatinga.</title>
        <authorList>
            <person name="Ferreira-Neto J.R.C."/>
            <person name="da Silva M.D."/>
            <person name="Binneck E."/>
            <person name="de Melo N.F."/>
            <person name="da Silva R.H."/>
            <person name="de Melo A.L.T.M."/>
            <person name="Pandolfi V."/>
            <person name="Bustamante F.O."/>
            <person name="Brasileiro-Vidal A.C."/>
            <person name="Benko-Iseppon A.M."/>
        </authorList>
    </citation>
    <scope>NUCLEOTIDE SEQUENCE [LARGE SCALE GENOMIC DNA]</scope>
    <source>
        <tissue evidence="1">Leaves</tissue>
    </source>
</reference>
<feature type="non-terminal residue" evidence="1">
    <location>
        <position position="62"/>
    </location>
</feature>